<dbReference type="Gene3D" id="3.40.50.150">
    <property type="entry name" value="Vaccinia Virus protein VP39"/>
    <property type="match status" value="1"/>
</dbReference>
<protein>
    <recommendedName>
        <fullName evidence="3">S-adenosyl-L-methionine-dependent methyltransferase</fullName>
    </recommendedName>
</protein>
<dbReference type="CDD" id="cd02440">
    <property type="entry name" value="AdoMet_MTases"/>
    <property type="match status" value="1"/>
</dbReference>
<reference evidence="1 2" key="1">
    <citation type="journal article" date="2020" name="ISME J.">
        <title>Uncovering the hidden diversity of litter-decomposition mechanisms in mushroom-forming fungi.</title>
        <authorList>
            <person name="Floudas D."/>
            <person name="Bentzer J."/>
            <person name="Ahren D."/>
            <person name="Johansson T."/>
            <person name="Persson P."/>
            <person name="Tunlid A."/>
        </authorList>
    </citation>
    <scope>NUCLEOTIDE SEQUENCE [LARGE SCALE GENOMIC DNA]</scope>
    <source>
        <strain evidence="1 2">CBS 175.51</strain>
    </source>
</reference>
<proteinExistence type="predicted"/>
<evidence type="ECO:0000313" key="1">
    <source>
        <dbReference type="EMBL" id="KAF5324927.1"/>
    </source>
</evidence>
<evidence type="ECO:0008006" key="3">
    <source>
        <dbReference type="Google" id="ProtNLM"/>
    </source>
</evidence>
<dbReference type="EMBL" id="JAACJK010000164">
    <property type="protein sequence ID" value="KAF5324927.1"/>
    <property type="molecule type" value="Genomic_DNA"/>
</dbReference>
<dbReference type="OrthoDB" id="3647at2759"/>
<keyword evidence="2" id="KW-1185">Reference proteome</keyword>
<comment type="caution">
    <text evidence="1">The sequence shown here is derived from an EMBL/GenBank/DDBJ whole genome shotgun (WGS) entry which is preliminary data.</text>
</comment>
<dbReference type="PANTHER" id="PTHR43861">
    <property type="entry name" value="TRANS-ACONITATE 2-METHYLTRANSFERASE-RELATED"/>
    <property type="match status" value="1"/>
</dbReference>
<evidence type="ECO:0000313" key="2">
    <source>
        <dbReference type="Proteomes" id="UP000541558"/>
    </source>
</evidence>
<dbReference type="AlphaFoldDB" id="A0A8H5F647"/>
<dbReference type="InterPro" id="IPR029063">
    <property type="entry name" value="SAM-dependent_MTases_sf"/>
</dbReference>
<sequence length="309" mass="33960">MTFRLRKSRTLTTKPVTQQTSLTGRVRFRAWRTSEDISNAYKVQRDRPASTPQNTTLNPVNTTRTESLMTDNTSSTTIPCAHGHGHGGHHHHPGAAPNLAEANKHHYDQHVADFDAYPHILTRARRTALAMREAVPLTKESSSVLEFACGTGAVCKEMLPHVKEIIGIDISPGVVERCNQRFKEEGANEGCYALAADISTDKDVLAGKKFDLVYCASAYHHFASPEEITRLLGAFLKPGGSLLIIDNLQKGDETIAEEHRHYTTRFGFVEEDVRGLYAAAGLEFVSFAQIPSDAGGDNDIFIAKGVKAF</sequence>
<name>A0A8H5F647_9AGAR</name>
<organism evidence="1 2">
    <name type="scientific">Ephemerocybe angulata</name>
    <dbReference type="NCBI Taxonomy" id="980116"/>
    <lineage>
        <taxon>Eukaryota</taxon>
        <taxon>Fungi</taxon>
        <taxon>Dikarya</taxon>
        <taxon>Basidiomycota</taxon>
        <taxon>Agaricomycotina</taxon>
        <taxon>Agaricomycetes</taxon>
        <taxon>Agaricomycetidae</taxon>
        <taxon>Agaricales</taxon>
        <taxon>Agaricineae</taxon>
        <taxon>Psathyrellaceae</taxon>
        <taxon>Ephemerocybe</taxon>
    </lineage>
</organism>
<accession>A0A8H5F647</accession>
<dbReference type="Proteomes" id="UP000541558">
    <property type="component" value="Unassembled WGS sequence"/>
</dbReference>
<gene>
    <name evidence="1" type="ORF">D9611_004116</name>
</gene>
<dbReference type="Pfam" id="PF13489">
    <property type="entry name" value="Methyltransf_23"/>
    <property type="match status" value="1"/>
</dbReference>
<dbReference type="SUPFAM" id="SSF53335">
    <property type="entry name" value="S-adenosyl-L-methionine-dependent methyltransferases"/>
    <property type="match status" value="1"/>
</dbReference>